<evidence type="ECO:0000256" key="2">
    <source>
        <dbReference type="SAM" id="Phobius"/>
    </source>
</evidence>
<keyword evidence="2" id="KW-0812">Transmembrane</keyword>
<evidence type="ECO:0000313" key="3">
    <source>
        <dbReference type="EMBL" id="CEO55370.1"/>
    </source>
</evidence>
<feature type="transmembrane region" description="Helical" evidence="2">
    <location>
        <begin position="111"/>
        <end position="132"/>
    </location>
</feature>
<proteinExistence type="predicted"/>
<feature type="transmembrane region" description="Helical" evidence="2">
    <location>
        <begin position="617"/>
        <end position="641"/>
    </location>
</feature>
<name>A0A0B7KKM2_BIOOC</name>
<dbReference type="AlphaFoldDB" id="A0A0B7KKM2"/>
<reference evidence="3" key="1">
    <citation type="submission" date="2015-01" db="EMBL/GenBank/DDBJ databases">
        <authorList>
            <person name="Durling Mikael"/>
        </authorList>
    </citation>
    <scope>NUCLEOTIDE SEQUENCE</scope>
</reference>
<gene>
    <name evidence="3" type="ORF">BN869_000011428_1</name>
</gene>
<keyword evidence="2" id="KW-0472">Membrane</keyword>
<accession>A0A0B7KKM2</accession>
<dbReference type="EMBL" id="CDPU01000051">
    <property type="protein sequence ID" value="CEO55370.1"/>
    <property type="molecule type" value="Genomic_DNA"/>
</dbReference>
<feature type="region of interest" description="Disordered" evidence="1">
    <location>
        <begin position="472"/>
        <end position="495"/>
    </location>
</feature>
<feature type="compositionally biased region" description="Polar residues" evidence="1">
    <location>
        <begin position="485"/>
        <end position="495"/>
    </location>
</feature>
<sequence>MAAPDAGLNPPATYILSVIITSGEMATQPEGISQQSSPLVPSEDLRESVYASSAGGYGDGPNGRRRSLRVTVLLTDAAVLVLSLGHLTLTILLMCYHGRPINASYDILQSILTTIGPIFPMVFSFIISRLLYHAARFRLENGVSLGALEQLMGSRTVGSAVATHFELRAFNMLGLLILLVWVFSPVGGQSFLRVLDMTYPPVNTSLFYMNTLKKGLHFDFHNDSNKGVSYISAFYSNEFGRSGPTDLWGNIKIPLLEVDSKSDAWHNIDHDTASYSAFIGLAIGNASVGKSTFDLETSYLQLNCDSVTSHLLDKSSHSFLEAETPISEQELDDVETILHSSDGNRTFPVTEGGRAFVNGSWYGFQHARSPFYVDWNIATNRFVDKLWFTVFNARHDTDSAKYESYGFPSMSFFENETAIEAGPTYLLFQARRNVSRVNPDLGKWEFLSVDVQKAKCLVLQKYIESRVTCSRPTHESIPDCRVESQRPSQKQHPSENLSILSHPLVFGYLSKNLPIALQTHNVFDTTLWGIADQTRPQSPFEPMLPDFTNISTSQLSRGLAKVINSYMLVNQANMDVLPRVRTVLSSLDGFNNEFARKGWSFASAETTHLTRVFRVSWLWMTACFASCAVLATCGIMGIILVHRGNSPEILGFVSAIVRDSRYIKIPTDVDHMNGEDLSRMLKSERLRYGYTSSESMGKPQMGIGLETEITKVEG</sequence>
<feature type="compositionally biased region" description="Basic and acidic residues" evidence="1">
    <location>
        <begin position="472"/>
        <end position="484"/>
    </location>
</feature>
<feature type="transmembrane region" description="Helical" evidence="2">
    <location>
        <begin position="173"/>
        <end position="192"/>
    </location>
</feature>
<keyword evidence="2" id="KW-1133">Transmembrane helix</keyword>
<evidence type="ECO:0000256" key="1">
    <source>
        <dbReference type="SAM" id="MobiDB-lite"/>
    </source>
</evidence>
<organism evidence="3">
    <name type="scientific">Bionectria ochroleuca</name>
    <name type="common">Gliocladium roseum</name>
    <dbReference type="NCBI Taxonomy" id="29856"/>
    <lineage>
        <taxon>Eukaryota</taxon>
        <taxon>Fungi</taxon>
        <taxon>Dikarya</taxon>
        <taxon>Ascomycota</taxon>
        <taxon>Pezizomycotina</taxon>
        <taxon>Sordariomycetes</taxon>
        <taxon>Hypocreomycetidae</taxon>
        <taxon>Hypocreales</taxon>
        <taxon>Bionectriaceae</taxon>
        <taxon>Clonostachys</taxon>
    </lineage>
</organism>
<feature type="transmembrane region" description="Helical" evidence="2">
    <location>
        <begin position="73"/>
        <end position="99"/>
    </location>
</feature>
<protein>
    <submittedName>
        <fullName evidence="3">Uncharacterized protein</fullName>
    </submittedName>
</protein>